<protein>
    <submittedName>
        <fullName evidence="2">Uncharacterized protein</fullName>
    </submittedName>
</protein>
<feature type="compositionally biased region" description="Polar residues" evidence="1">
    <location>
        <begin position="246"/>
        <end position="295"/>
    </location>
</feature>
<dbReference type="EMBL" id="BMAO01039320">
    <property type="protein sequence ID" value="GFR30584.1"/>
    <property type="molecule type" value="Genomic_DNA"/>
</dbReference>
<sequence>MVTVKRPTDLVMVRSTFDICAPRFHTYNTCKGLVYGIILSVMVLKTHCNVNTKDSSTLISNIYAFKLPRKSQEQKEISSVNEHLTSSQGHETPIPKARRIQLGVLPSEISGSNSNLSHILLPQIPYSDANVLKVNYSLIHVLKSYQDDSSSDVTSHFAPNMQESSNAKLKYFNTGQMKDQLSPSGYSLDKIQHQDSTFVQQENSRLTESNSKLNADILPPKRMKKVPVVLITIQKEHNSQRKGKSSTELKSQTQYSYQNTQKHGQNNSDSVDLNSKQFSSHYSPSLINDSESHSQPTKKLFNVVIEPDTSIVVSNNFASNPIEKDNVFEYSIPQNGDADSQTLNWKPMDGSRFKNFESNVAVVGYSQEQSKQNNGNHNHDSSNIRNKSPFLEEINLSNKFNSKPQTVEHSVVQQPNLYHTIVSESGAQTQPQGTFQESKKIAIDSNNDMKNRQQLLLPYKSIEEYNYQQQKNMDSGIRIQKQFQNVTFPTGIKENLNVLPHLISGMFVQNGALQLRYPSQSHFKANEGYKIDNSEMQKPIQAIPVIRNQNNGYLMADYIKSSLDNSHIQHTSLPNKQSEKNFLISDINNTTSQTETSVNIQIPSTHELDMSSNHQNRNTFLNTDSDIMYSNFDKFQPFLNQNAQSDEQNINHGVLMRTPTNKRLTHSDGYIIFPLDDKYIVQNNGHSGRNYNIILNQKSSAYGPVKKLMMDHNAQQEDSNIGNFGYSFHQEMEKKNYYNNANDNDNESSSQDVNSNYNYDNDHSSAYDRSRSEFSNIAFNPATNSYVNPKMNFRMLPNQMNTEPQTTEDANYRSGKTESIQPEIFQDSVSTHSESNEDQNNGFENSPKQFSMNYDPPIHQNANYRSLDVQYIYQNIKGKTSVNDAIRSLNQEAYNVNPTSNTDDGSSRYPDSDSRSSPVNSQMKLDNEPHQNFGFYSTNQQTNGDLEVKDFMENSMKFSNSSGQDSISMELKKDILRPSTPEAVLLVLVSSKSTHPTNYHNNEESSSSEEANESSAVKVVQLLKQDQNAKSLIESFYSSTTRDENLKSIDNLNQKYSPKNKKQK</sequence>
<comment type="caution">
    <text evidence="2">The sequence shown here is derived from an EMBL/GenBank/DDBJ whole genome shotgun (WGS) entry which is preliminary data.</text>
</comment>
<evidence type="ECO:0000313" key="2">
    <source>
        <dbReference type="EMBL" id="GFR30584.1"/>
    </source>
</evidence>
<name>A0A8X6HVC3_TRICU</name>
<feature type="region of interest" description="Disordered" evidence="1">
    <location>
        <begin position="829"/>
        <end position="857"/>
    </location>
</feature>
<gene>
    <name evidence="2" type="primary">AVEN_100532_1</name>
    <name evidence="2" type="ORF">TNCT_592941</name>
</gene>
<feature type="region of interest" description="Disordered" evidence="1">
    <location>
        <begin position="1043"/>
        <end position="1064"/>
    </location>
</feature>
<feature type="compositionally biased region" description="Low complexity" evidence="1">
    <location>
        <begin position="738"/>
        <end position="759"/>
    </location>
</feature>
<keyword evidence="3" id="KW-1185">Reference proteome</keyword>
<evidence type="ECO:0000313" key="3">
    <source>
        <dbReference type="Proteomes" id="UP000887116"/>
    </source>
</evidence>
<feature type="region of interest" description="Disordered" evidence="1">
    <location>
        <begin position="738"/>
        <end position="768"/>
    </location>
</feature>
<dbReference type="Proteomes" id="UP000887116">
    <property type="component" value="Unassembled WGS sequence"/>
</dbReference>
<feature type="compositionally biased region" description="Polar residues" evidence="1">
    <location>
        <begin position="829"/>
        <end position="852"/>
    </location>
</feature>
<feature type="region of interest" description="Disordered" evidence="1">
    <location>
        <begin position="893"/>
        <end position="929"/>
    </location>
</feature>
<feature type="region of interest" description="Disordered" evidence="1">
    <location>
        <begin position="234"/>
        <end position="295"/>
    </location>
</feature>
<feature type="region of interest" description="Disordered" evidence="1">
    <location>
        <begin position="994"/>
        <end position="1013"/>
    </location>
</feature>
<accession>A0A8X6HVC3</accession>
<proteinExistence type="predicted"/>
<evidence type="ECO:0000256" key="1">
    <source>
        <dbReference type="SAM" id="MobiDB-lite"/>
    </source>
</evidence>
<dbReference type="AlphaFoldDB" id="A0A8X6HVC3"/>
<reference evidence="2" key="1">
    <citation type="submission" date="2020-07" db="EMBL/GenBank/DDBJ databases">
        <title>Multicomponent nature underlies the extraordinary mechanical properties of spider dragline silk.</title>
        <authorList>
            <person name="Kono N."/>
            <person name="Nakamura H."/>
            <person name="Mori M."/>
            <person name="Yoshida Y."/>
            <person name="Ohtoshi R."/>
            <person name="Malay A.D."/>
            <person name="Moran D.A.P."/>
            <person name="Tomita M."/>
            <person name="Numata K."/>
            <person name="Arakawa K."/>
        </authorList>
    </citation>
    <scope>NUCLEOTIDE SEQUENCE</scope>
</reference>
<feature type="compositionally biased region" description="Polar residues" evidence="1">
    <location>
        <begin position="893"/>
        <end position="902"/>
    </location>
</feature>
<organism evidence="2 3">
    <name type="scientific">Trichonephila clavata</name>
    <name type="common">Joro spider</name>
    <name type="synonym">Nephila clavata</name>
    <dbReference type="NCBI Taxonomy" id="2740835"/>
    <lineage>
        <taxon>Eukaryota</taxon>
        <taxon>Metazoa</taxon>
        <taxon>Ecdysozoa</taxon>
        <taxon>Arthropoda</taxon>
        <taxon>Chelicerata</taxon>
        <taxon>Arachnida</taxon>
        <taxon>Araneae</taxon>
        <taxon>Araneomorphae</taxon>
        <taxon>Entelegynae</taxon>
        <taxon>Araneoidea</taxon>
        <taxon>Nephilidae</taxon>
        <taxon>Trichonephila</taxon>
    </lineage>
</organism>
<feature type="compositionally biased region" description="Polar residues" evidence="1">
    <location>
        <begin position="1048"/>
        <end position="1057"/>
    </location>
</feature>
<dbReference type="OrthoDB" id="6428249at2759"/>